<proteinExistence type="predicted"/>
<evidence type="ECO:0000313" key="5">
    <source>
        <dbReference type="EMBL" id="EHO40965.1"/>
    </source>
</evidence>
<sequence precursor="true">MKRRFILLFLLLTVFNSWALAQGGRSLPDVLQAVKVNKPPKVDGILNEPCWQKAPKISNFTQRELNEGQPATEKTEVAVVYTAEALYIGVWCYDSEPQKIIAKEMKRDFFSRSEDSFEIVLDTYHDRRNGYLFVINPNGARRDVLIGDEGKQINLSWNGVWDVATKITEEGWFAEIEIPFSTLNFPDKDEQIWGINFERNIRRKNEQVLWQAWSRDYDIEMLSLAGKLVGLRGITNRTPWEFKPYATLGLQNERDTGFDNIAKFGGDVNYRITSNLKLNITVHTDFAQVEADRARINLTRFSLYYPEKRQFFLEGKSVFDFRVDRLAQVFYSRRIGLHEGEEIPIIGGLRLLGKEGGTSIGALSIQTAKKGDQPSTNYSVLRIKQDILWQSYVGIIGTARNARDTSNYVGGVDFGYATSSFLGDKNLQFGAALAGSRTDGEKMEDNLGYKVYFSLPNDFIEYDLAYRVVEKNFNPEVGFLRRSNYRHLYTELQINPRPSFLPWVRKLEFKPLDVDYYWNNDTGALESFEAEWRPLGIGPKSGDWFEYNIQRIFDRPTVAFELHDGVIIEPGNYWNTRHEIKFFSFGGRRLFVGNSTSWGGYYNGKRTSSFFMTRLNINRHLNLTADYAFNYLRFEEADFTTHEVGGRVEYAFNPKLITSLYGQWNNDDQEILLNFRLSWIPVIGSDFYFVINQVWDTSDSRVKLQDIAILSKIVWRFVR</sequence>
<keyword evidence="1" id="KW-0732">Signal</keyword>
<dbReference type="EMBL" id="CP018099">
    <property type="protein sequence ID" value="APF20516.1"/>
    <property type="molecule type" value="Genomic_DNA"/>
</dbReference>
<reference evidence="4 7" key="2">
    <citation type="submission" date="2016-11" db="EMBL/GenBank/DDBJ databases">
        <title>Genomic analysis of Caldithrix abyssi and proposal of a novel bacterial phylum Caldithrichaeota.</title>
        <authorList>
            <person name="Kublanov I."/>
            <person name="Sigalova O."/>
            <person name="Gavrilov S."/>
            <person name="Lebedinsky A."/>
            <person name="Ivanova N."/>
            <person name="Daum C."/>
            <person name="Reddy T."/>
            <person name="Klenk H.P."/>
            <person name="Goker M."/>
            <person name="Reva O."/>
            <person name="Miroshnichenko M."/>
            <person name="Kyprides N."/>
            <person name="Woyke T."/>
            <person name="Gelfand M."/>
        </authorList>
    </citation>
    <scope>NUCLEOTIDE SEQUENCE [LARGE SCALE GENOMIC DNA]</scope>
    <source>
        <strain evidence="4 7">LF13</strain>
    </source>
</reference>
<dbReference type="KEGG" id="caby:Cabys_3771"/>
<dbReference type="SUPFAM" id="SSF49344">
    <property type="entry name" value="CBD9-like"/>
    <property type="match status" value="1"/>
</dbReference>
<dbReference type="Pfam" id="PF19313">
    <property type="entry name" value="DUF5916"/>
    <property type="match status" value="1"/>
</dbReference>
<dbReference type="GO" id="GO:0030246">
    <property type="term" value="F:carbohydrate binding"/>
    <property type="evidence" value="ECO:0007669"/>
    <property type="project" value="InterPro"/>
</dbReference>
<accession>H1XYU6</accession>
<dbReference type="HOGENOM" id="CLU_016090_1_0_0"/>
<dbReference type="AlphaFoldDB" id="H1XYU6"/>
<evidence type="ECO:0000259" key="2">
    <source>
        <dbReference type="Pfam" id="PF06452"/>
    </source>
</evidence>
<dbReference type="InterPro" id="IPR010502">
    <property type="entry name" value="Carb-bd_dom_fam9"/>
</dbReference>
<dbReference type="RefSeq" id="WP_006928042.1">
    <property type="nucleotide sequence ID" value="NZ_CM001402.1"/>
</dbReference>
<dbReference type="eggNOG" id="COG2091">
    <property type="taxonomic scope" value="Bacteria"/>
</dbReference>
<dbReference type="Gene3D" id="2.60.40.1190">
    <property type="match status" value="1"/>
</dbReference>
<dbReference type="InParanoid" id="H1XYU6"/>
<dbReference type="Proteomes" id="UP000004671">
    <property type="component" value="Chromosome"/>
</dbReference>
<organism evidence="5 6">
    <name type="scientific">Caldithrix abyssi DSM 13497</name>
    <dbReference type="NCBI Taxonomy" id="880073"/>
    <lineage>
        <taxon>Bacteria</taxon>
        <taxon>Pseudomonadati</taxon>
        <taxon>Calditrichota</taxon>
        <taxon>Calditrichia</taxon>
        <taxon>Calditrichales</taxon>
        <taxon>Calditrichaceae</taxon>
        <taxon>Caldithrix</taxon>
    </lineage>
</organism>
<dbReference type="Proteomes" id="UP000183868">
    <property type="component" value="Chromosome"/>
</dbReference>
<dbReference type="EMBL" id="CM001402">
    <property type="protein sequence ID" value="EHO40965.1"/>
    <property type="molecule type" value="Genomic_DNA"/>
</dbReference>
<dbReference type="CDD" id="cd09618">
    <property type="entry name" value="CBM9_like_2"/>
    <property type="match status" value="1"/>
</dbReference>
<feature type="domain" description="DUF5916" evidence="3">
    <location>
        <begin position="241"/>
        <end position="338"/>
    </location>
</feature>
<evidence type="ECO:0000256" key="1">
    <source>
        <dbReference type="SAM" id="SignalP"/>
    </source>
</evidence>
<dbReference type="STRING" id="880073.Cabys_3771"/>
<gene>
    <name evidence="4" type="ORF">Cabys_3771</name>
    <name evidence="5" type="ORF">Calab_1342</name>
</gene>
<dbReference type="OrthoDB" id="9786766at2"/>
<evidence type="ECO:0000313" key="7">
    <source>
        <dbReference type="Proteomes" id="UP000183868"/>
    </source>
</evidence>
<name>H1XYU6_CALAY</name>
<evidence type="ECO:0000259" key="3">
    <source>
        <dbReference type="Pfam" id="PF19313"/>
    </source>
</evidence>
<evidence type="ECO:0000313" key="4">
    <source>
        <dbReference type="EMBL" id="APF20516.1"/>
    </source>
</evidence>
<dbReference type="GO" id="GO:0016052">
    <property type="term" value="P:carbohydrate catabolic process"/>
    <property type="evidence" value="ECO:0007669"/>
    <property type="project" value="InterPro"/>
</dbReference>
<dbReference type="InterPro" id="IPR045670">
    <property type="entry name" value="DUF5916"/>
</dbReference>
<keyword evidence="6" id="KW-1185">Reference proteome</keyword>
<feature type="domain" description="Carbohydrate-binding" evidence="2">
    <location>
        <begin position="42"/>
        <end position="205"/>
    </location>
</feature>
<feature type="chain" id="PRO_5010834697" evidence="1">
    <location>
        <begin position="22"/>
        <end position="719"/>
    </location>
</feature>
<dbReference type="PaxDb" id="880073-Calab_1342"/>
<dbReference type="GO" id="GO:0004553">
    <property type="term" value="F:hydrolase activity, hydrolyzing O-glycosyl compounds"/>
    <property type="evidence" value="ECO:0007669"/>
    <property type="project" value="InterPro"/>
</dbReference>
<protein>
    <submittedName>
        <fullName evidence="4">Carbohydrate family 9 binding domain-like</fullName>
    </submittedName>
</protein>
<dbReference type="Pfam" id="PF06452">
    <property type="entry name" value="CBM9_1"/>
    <property type="match status" value="1"/>
</dbReference>
<feature type="signal peptide" evidence="1">
    <location>
        <begin position="1"/>
        <end position="21"/>
    </location>
</feature>
<evidence type="ECO:0000313" key="6">
    <source>
        <dbReference type="Proteomes" id="UP000004671"/>
    </source>
</evidence>
<reference evidence="5 6" key="1">
    <citation type="submission" date="2011-09" db="EMBL/GenBank/DDBJ databases">
        <title>The permanent draft genome of Caldithrix abyssi DSM 13497.</title>
        <authorList>
            <consortium name="US DOE Joint Genome Institute (JGI-PGF)"/>
            <person name="Lucas S."/>
            <person name="Han J."/>
            <person name="Lapidus A."/>
            <person name="Bruce D."/>
            <person name="Goodwin L."/>
            <person name="Pitluck S."/>
            <person name="Peters L."/>
            <person name="Kyrpides N."/>
            <person name="Mavromatis K."/>
            <person name="Ivanova N."/>
            <person name="Mikhailova N."/>
            <person name="Chertkov O."/>
            <person name="Detter J.C."/>
            <person name="Tapia R."/>
            <person name="Han C."/>
            <person name="Land M."/>
            <person name="Hauser L."/>
            <person name="Markowitz V."/>
            <person name="Cheng J.-F."/>
            <person name="Hugenholtz P."/>
            <person name="Woyke T."/>
            <person name="Wu D."/>
            <person name="Spring S."/>
            <person name="Brambilla E."/>
            <person name="Klenk H.-P."/>
            <person name="Eisen J.A."/>
        </authorList>
    </citation>
    <scope>NUCLEOTIDE SEQUENCE [LARGE SCALE GENOMIC DNA]</scope>
    <source>
        <strain evidence="5 6">DSM 13497</strain>
    </source>
</reference>